<evidence type="ECO:0000313" key="7">
    <source>
        <dbReference type="EMBL" id="MET3792364.1"/>
    </source>
</evidence>
<dbReference type="Pfam" id="PF00939">
    <property type="entry name" value="Na_sulph_symp"/>
    <property type="match status" value="1"/>
</dbReference>
<feature type="region of interest" description="Disordered" evidence="5">
    <location>
        <begin position="1"/>
        <end position="26"/>
    </location>
</feature>
<feature type="transmembrane region" description="Helical" evidence="6">
    <location>
        <begin position="459"/>
        <end position="483"/>
    </location>
</feature>
<dbReference type="RefSeq" id="WP_354195310.1">
    <property type="nucleotide sequence ID" value="NZ_JBEPML010000008.1"/>
</dbReference>
<comment type="subcellular location">
    <subcellularLocation>
        <location evidence="1">Membrane</location>
        <topology evidence="1">Multi-pass membrane protein</topology>
    </subcellularLocation>
</comment>
<keyword evidence="2 6" id="KW-0812">Transmembrane</keyword>
<gene>
    <name evidence="7" type="ORF">ABID37_002581</name>
</gene>
<dbReference type="EMBL" id="JBEPML010000008">
    <property type="protein sequence ID" value="MET3792364.1"/>
    <property type="molecule type" value="Genomic_DNA"/>
</dbReference>
<comment type="caution">
    <text evidence="7">The sequence shown here is derived from an EMBL/GenBank/DDBJ whole genome shotgun (WGS) entry which is preliminary data.</text>
</comment>
<feature type="transmembrane region" description="Helical" evidence="6">
    <location>
        <begin position="84"/>
        <end position="100"/>
    </location>
</feature>
<feature type="transmembrane region" description="Helical" evidence="6">
    <location>
        <begin position="415"/>
        <end position="439"/>
    </location>
</feature>
<protein>
    <submittedName>
        <fullName evidence="7">Anion transporter</fullName>
    </submittedName>
</protein>
<feature type="transmembrane region" description="Helical" evidence="6">
    <location>
        <begin position="382"/>
        <end position="403"/>
    </location>
</feature>
<evidence type="ECO:0000256" key="3">
    <source>
        <dbReference type="ARBA" id="ARBA00022989"/>
    </source>
</evidence>
<evidence type="ECO:0000313" key="8">
    <source>
        <dbReference type="Proteomes" id="UP001549076"/>
    </source>
</evidence>
<name>A0ABV2MZY3_9HYPH</name>
<feature type="transmembrane region" description="Helical" evidence="6">
    <location>
        <begin position="238"/>
        <end position="265"/>
    </location>
</feature>
<keyword evidence="8" id="KW-1185">Reference proteome</keyword>
<keyword evidence="4 6" id="KW-0472">Membrane</keyword>
<dbReference type="InterPro" id="IPR001898">
    <property type="entry name" value="SLC13A/DASS"/>
</dbReference>
<evidence type="ECO:0000256" key="6">
    <source>
        <dbReference type="SAM" id="Phobius"/>
    </source>
</evidence>
<evidence type="ECO:0000256" key="4">
    <source>
        <dbReference type="ARBA" id="ARBA00023136"/>
    </source>
</evidence>
<dbReference type="PANTHER" id="PTHR10283">
    <property type="entry name" value="SOLUTE CARRIER FAMILY 13 MEMBER"/>
    <property type="match status" value="1"/>
</dbReference>
<evidence type="ECO:0000256" key="5">
    <source>
        <dbReference type="SAM" id="MobiDB-lite"/>
    </source>
</evidence>
<feature type="transmembrane region" description="Helical" evidence="6">
    <location>
        <begin position="112"/>
        <end position="128"/>
    </location>
</feature>
<organism evidence="7 8">
    <name type="scientific">Aquamicrobium terrae</name>
    <dbReference type="NCBI Taxonomy" id="1324945"/>
    <lineage>
        <taxon>Bacteria</taxon>
        <taxon>Pseudomonadati</taxon>
        <taxon>Pseudomonadota</taxon>
        <taxon>Alphaproteobacteria</taxon>
        <taxon>Hyphomicrobiales</taxon>
        <taxon>Phyllobacteriaceae</taxon>
        <taxon>Aquamicrobium</taxon>
    </lineage>
</organism>
<evidence type="ECO:0000256" key="2">
    <source>
        <dbReference type="ARBA" id="ARBA00022692"/>
    </source>
</evidence>
<reference evidence="7 8" key="1">
    <citation type="submission" date="2024-06" db="EMBL/GenBank/DDBJ databases">
        <title>Genomic Encyclopedia of Type Strains, Phase IV (KMG-IV): sequencing the most valuable type-strain genomes for metagenomic binning, comparative biology and taxonomic classification.</title>
        <authorList>
            <person name="Goeker M."/>
        </authorList>
    </citation>
    <scope>NUCLEOTIDE SEQUENCE [LARGE SCALE GENOMIC DNA]</scope>
    <source>
        <strain evidence="7 8">DSM 27865</strain>
    </source>
</reference>
<proteinExistence type="predicted"/>
<feature type="transmembrane region" description="Helical" evidence="6">
    <location>
        <begin position="341"/>
        <end position="362"/>
    </location>
</feature>
<dbReference type="Proteomes" id="UP001549076">
    <property type="component" value="Unassembled WGS sequence"/>
</dbReference>
<keyword evidence="3 6" id="KW-1133">Transmembrane helix</keyword>
<feature type="transmembrane region" description="Helical" evidence="6">
    <location>
        <begin position="198"/>
        <end position="218"/>
    </location>
</feature>
<evidence type="ECO:0000256" key="1">
    <source>
        <dbReference type="ARBA" id="ARBA00004141"/>
    </source>
</evidence>
<sequence length="489" mass="51483">MNESLLHRVQPRSVAPPQKSSNQTQGPGWAIASFGRRRQIILVAAMTGVAAPVLIAVLPTPMAIAATLGVFCIGMWSTGAVPEYWPALAFFAAAIILRAAPTETVLSGFHSSTFWLLFGGMVLGHSIRHTGLGQRAAGLLAGLLGRRYAGVIAGTVLFSLALAFIMPSSMGRIVLLVPIVASLADRMGYGERSNGRTGMLVAAAFATCLPAYAILPANTPNMILAGAAEGLYGHRISYWNYLLLHFPVLGAAKAALLAVLVLWMFPDRDPVRNAAAEGPSPPISRSERHLIVVLGLCLILWLTDGLHHVSPGWVALAAALYCLWPRSGLAADNCINQEINYATLLFVAGILGLGAVTSSTGLGSTIVDSLSEHARLESDRPVRNVAALTIIATAVALVTNLPGVPAVMTPGAESLAVATGLPLATVLMTQVLAFSNILLPYQAPPLVSAVQIAKLPVGAVTRLCMILFAATVLILMPLDLLWWHFLGLM</sequence>
<feature type="transmembrane region" description="Helical" evidence="6">
    <location>
        <begin position="40"/>
        <end position="64"/>
    </location>
</feature>
<feature type="transmembrane region" description="Helical" evidence="6">
    <location>
        <begin position="148"/>
        <end position="177"/>
    </location>
</feature>
<accession>A0ABV2MZY3</accession>